<accession>A0AAP0QDA5</accession>
<gene>
    <name evidence="2" type="ORF">WN944_026472</name>
</gene>
<reference evidence="2 3" key="1">
    <citation type="submission" date="2024-05" db="EMBL/GenBank/DDBJ databases">
        <title>Haplotype-resolved chromosome-level genome assembly of Huyou (Citrus changshanensis).</title>
        <authorList>
            <person name="Miao C."/>
            <person name="Chen W."/>
            <person name="Wu Y."/>
            <person name="Wang L."/>
            <person name="Zhao S."/>
            <person name="Grierson D."/>
            <person name="Xu C."/>
            <person name="Chen K."/>
        </authorList>
    </citation>
    <scope>NUCLEOTIDE SEQUENCE [LARGE SCALE GENOMIC DNA]</scope>
    <source>
        <strain evidence="2">01-14</strain>
        <tissue evidence="2">Leaf</tissue>
    </source>
</reference>
<dbReference type="EMBL" id="JBCGBO010000024">
    <property type="protein sequence ID" value="KAK9183321.1"/>
    <property type="molecule type" value="Genomic_DNA"/>
</dbReference>
<evidence type="ECO:0000256" key="1">
    <source>
        <dbReference type="SAM" id="MobiDB-lite"/>
    </source>
</evidence>
<dbReference type="Proteomes" id="UP001428341">
    <property type="component" value="Unassembled WGS sequence"/>
</dbReference>
<name>A0AAP0QDA5_9ROSI</name>
<comment type="caution">
    <text evidence="2">The sequence shown here is derived from an EMBL/GenBank/DDBJ whole genome shotgun (WGS) entry which is preliminary data.</text>
</comment>
<protein>
    <submittedName>
        <fullName evidence="2">Uncharacterized protein</fullName>
    </submittedName>
</protein>
<evidence type="ECO:0000313" key="3">
    <source>
        <dbReference type="Proteomes" id="UP001428341"/>
    </source>
</evidence>
<organism evidence="2 3">
    <name type="scientific">Citrus x changshan-huyou</name>
    <dbReference type="NCBI Taxonomy" id="2935761"/>
    <lineage>
        <taxon>Eukaryota</taxon>
        <taxon>Viridiplantae</taxon>
        <taxon>Streptophyta</taxon>
        <taxon>Embryophyta</taxon>
        <taxon>Tracheophyta</taxon>
        <taxon>Spermatophyta</taxon>
        <taxon>Magnoliopsida</taxon>
        <taxon>eudicotyledons</taxon>
        <taxon>Gunneridae</taxon>
        <taxon>Pentapetalae</taxon>
        <taxon>rosids</taxon>
        <taxon>malvids</taxon>
        <taxon>Sapindales</taxon>
        <taxon>Rutaceae</taxon>
        <taxon>Aurantioideae</taxon>
        <taxon>Citrus</taxon>
    </lineage>
</organism>
<evidence type="ECO:0000313" key="2">
    <source>
        <dbReference type="EMBL" id="KAK9183321.1"/>
    </source>
</evidence>
<feature type="region of interest" description="Disordered" evidence="1">
    <location>
        <begin position="1"/>
        <end position="73"/>
    </location>
</feature>
<proteinExistence type="predicted"/>
<dbReference type="AlphaFoldDB" id="A0AAP0QDA5"/>
<feature type="region of interest" description="Disordered" evidence="1">
    <location>
        <begin position="90"/>
        <end position="110"/>
    </location>
</feature>
<sequence length="138" mass="15475">MDVELSRRSLEQNSEKTEKMYKSYRNYPQSQQNPQRDTQTAPANANGSKPKSARNRSSTTNPNRPGSDPCIVKRGPALRCFITMYLDTEKSRESKIKAPRSRSVTTTPVRSRSVTTTLVRSRTVTNDLPGYDSGSICT</sequence>
<feature type="compositionally biased region" description="Low complexity" evidence="1">
    <location>
        <begin position="101"/>
        <end position="110"/>
    </location>
</feature>
<feature type="compositionally biased region" description="Basic and acidic residues" evidence="1">
    <location>
        <begin position="1"/>
        <end position="21"/>
    </location>
</feature>
<keyword evidence="3" id="KW-1185">Reference proteome</keyword>
<feature type="compositionally biased region" description="Polar residues" evidence="1">
    <location>
        <begin position="26"/>
        <end position="64"/>
    </location>
</feature>